<comment type="subcellular location">
    <subcellularLocation>
        <location evidence="1">Cell membrane</location>
        <topology evidence="1">Lipid-anchor</topology>
        <topology evidence="1">GPI-anchor</topology>
    </subcellularLocation>
</comment>
<dbReference type="PANTHER" id="PTHR10822:SF29">
    <property type="entry name" value="DIVISION ABNORMALLY DELAYED PROTEIN"/>
    <property type="match status" value="1"/>
</dbReference>
<dbReference type="GO" id="GO:0016477">
    <property type="term" value="P:cell migration"/>
    <property type="evidence" value="ECO:0007669"/>
    <property type="project" value="TreeGrafter"/>
</dbReference>
<dbReference type="Proteomes" id="UP000085678">
    <property type="component" value="Unplaced"/>
</dbReference>
<evidence type="ECO:0000256" key="2">
    <source>
        <dbReference type="ARBA" id="ARBA00010260"/>
    </source>
</evidence>
<dbReference type="GO" id="GO:0005886">
    <property type="term" value="C:plasma membrane"/>
    <property type="evidence" value="ECO:0007669"/>
    <property type="project" value="UniProtKB-SubCell"/>
</dbReference>
<keyword evidence="5 13" id="KW-0732">Signal</keyword>
<evidence type="ECO:0000256" key="12">
    <source>
        <dbReference type="SAM" id="MobiDB-lite"/>
    </source>
</evidence>
<keyword evidence="6" id="KW-0654">Proteoglycan</keyword>
<evidence type="ECO:0000256" key="5">
    <source>
        <dbReference type="ARBA" id="ARBA00022729"/>
    </source>
</evidence>
<keyword evidence="8" id="KW-0325">Glycoprotein</keyword>
<feature type="signal peptide" evidence="13">
    <location>
        <begin position="1"/>
        <end position="22"/>
    </location>
</feature>
<dbReference type="STRING" id="7574.A0A1S3HQQ8"/>
<dbReference type="KEGG" id="lak:106157305"/>
<keyword evidence="3" id="KW-1003">Cell membrane</keyword>
<reference evidence="15" key="1">
    <citation type="journal article" date="2015" name="Nat. Commun.">
        <title>The Lingula genome provides insights into brachiopod evolution and the origin of phosphate biomineralization.</title>
        <authorList>
            <person name="Luo Y.J."/>
            <person name="Takeuchi T."/>
            <person name="Koyanagi R."/>
            <person name="Yamada L."/>
            <person name="Kanda M."/>
            <person name="Khalturina M."/>
            <person name="Fujie M."/>
            <person name="Yamasaki S.I."/>
            <person name="Endo K."/>
            <person name="Satoh N."/>
        </authorList>
    </citation>
    <scope>NUCLEOTIDE SEQUENCE</scope>
</reference>
<comment type="similarity">
    <text evidence="2 11">Belongs to the glypican family.</text>
</comment>
<evidence type="ECO:0000256" key="13">
    <source>
        <dbReference type="SAM" id="SignalP"/>
    </source>
</evidence>
<evidence type="ECO:0000256" key="6">
    <source>
        <dbReference type="ARBA" id="ARBA00022974"/>
    </source>
</evidence>
<evidence type="ECO:0000256" key="7">
    <source>
        <dbReference type="ARBA" id="ARBA00023136"/>
    </source>
</evidence>
<dbReference type="GO" id="GO:0005576">
    <property type="term" value="C:extracellular region"/>
    <property type="evidence" value="ECO:0007669"/>
    <property type="project" value="TreeGrafter"/>
</dbReference>
<feature type="compositionally biased region" description="Polar residues" evidence="12">
    <location>
        <begin position="39"/>
        <end position="49"/>
    </location>
</feature>
<evidence type="ECO:0000256" key="10">
    <source>
        <dbReference type="ARBA" id="ARBA00023288"/>
    </source>
</evidence>
<evidence type="ECO:0000313" key="14">
    <source>
        <dbReference type="Proteomes" id="UP000085678"/>
    </source>
</evidence>
<feature type="region of interest" description="Disordered" evidence="12">
    <location>
        <begin position="29"/>
        <end position="49"/>
    </location>
</feature>
<dbReference type="GO" id="GO:0009986">
    <property type="term" value="C:cell surface"/>
    <property type="evidence" value="ECO:0007669"/>
    <property type="project" value="TreeGrafter"/>
</dbReference>
<evidence type="ECO:0000256" key="9">
    <source>
        <dbReference type="ARBA" id="ARBA00023207"/>
    </source>
</evidence>
<evidence type="ECO:0000256" key="1">
    <source>
        <dbReference type="ARBA" id="ARBA00004609"/>
    </source>
</evidence>
<evidence type="ECO:0000256" key="3">
    <source>
        <dbReference type="ARBA" id="ARBA00022475"/>
    </source>
</evidence>
<evidence type="ECO:0000256" key="8">
    <source>
        <dbReference type="ARBA" id="ARBA00023180"/>
    </source>
</evidence>
<dbReference type="Pfam" id="PF01153">
    <property type="entry name" value="Glypican"/>
    <property type="match status" value="1"/>
</dbReference>
<reference evidence="15" key="2">
    <citation type="submission" date="2025-08" db="UniProtKB">
        <authorList>
            <consortium name="RefSeq"/>
        </authorList>
    </citation>
    <scope>IDENTIFICATION</scope>
</reference>
<protein>
    <submittedName>
        <fullName evidence="15">Glypican-5</fullName>
    </submittedName>
</protein>
<dbReference type="PANTHER" id="PTHR10822">
    <property type="entry name" value="GLYPICAN"/>
    <property type="match status" value="1"/>
</dbReference>
<dbReference type="OrthoDB" id="6380619at2759"/>
<dbReference type="GO" id="GO:1905475">
    <property type="term" value="P:regulation of protein localization to membrane"/>
    <property type="evidence" value="ECO:0007669"/>
    <property type="project" value="TreeGrafter"/>
</dbReference>
<dbReference type="FunCoup" id="A0A1S3HQQ8">
    <property type="interactions" value="162"/>
</dbReference>
<dbReference type="GO" id="GO:0098552">
    <property type="term" value="C:side of membrane"/>
    <property type="evidence" value="ECO:0007669"/>
    <property type="project" value="UniProtKB-KW"/>
</dbReference>
<evidence type="ECO:0000256" key="11">
    <source>
        <dbReference type="RuleBase" id="RU003518"/>
    </source>
</evidence>
<keyword evidence="10" id="KW-0449">Lipoprotein</keyword>
<keyword evidence="14" id="KW-1185">Reference proteome</keyword>
<dbReference type="GeneID" id="106157305"/>
<dbReference type="RefSeq" id="XP_013388372.1">
    <property type="nucleotide sequence ID" value="XM_013532918.1"/>
</dbReference>
<proteinExistence type="inferred from homology"/>
<feature type="chain" id="PRO_5010255454" evidence="13">
    <location>
        <begin position="23"/>
        <end position="622"/>
    </location>
</feature>
<keyword evidence="9" id="KW-0357">Heparan sulfate</keyword>
<keyword evidence="7" id="KW-0472">Membrane</keyword>
<accession>A0A1S3HQQ8</accession>
<name>A0A1S3HQQ8_LINAN</name>
<gene>
    <name evidence="15" type="primary">LOC106157305</name>
</gene>
<dbReference type="InterPro" id="IPR001863">
    <property type="entry name" value="Glypican"/>
</dbReference>
<sequence length="622" mass="69705">MMAIFRHIHGVLVLFLLCQTSGEKDSLKTADSGSVVASPKSTANSMSPSSACHKVREEFGKTFPGHASLVPAKVSHDDDMEICYRGRQHKGQESCCNRAMERKYLKAAEKDLEEVVKITNSYLKNLVTSSAKQFQDLFLSMIERAENSTDLLFSNIYKLPQQERQQPIRTFFTDLKNFIRRKQINIHTSVEQFFIDLFPLVFHNNLNDPNKMAYTEEYKRCLVSAKPHVHPPFGEWPRRIALQLAQVFGSTRTFLEAVNLAVETVNTTEHLVMENHCHKAVTKLRYCSQCRGHTEAKPCYNYCLNVMRGCLAEVQELSTPWNSFVDSVEKYSQTLTGSYSIETVMQGLDNKISDALMYSMTNGLKFYSQVIAKCGHPKMDTKKLPGGQKDEGSEVTHHKTMAAKVKYTDRLWQFTHDLKASKGFYTHFADAVCENENFVVRDKSSLHCWNGEHMGRYTSNVTEVGLIAQVRFNPEMTVVQGRTTTVITLKDKLMHMAKQLESSAQKESSMQADQWVVAIHNHYPDNFPGSGDGALNDDEDFGQGSGSGFGGDNDNDGQSSNPEWDFGDGSSDNSQHDSINKNNKPNPGAAETKGPTGESFALRVTLTSIIATTFAAVLWVNG</sequence>
<keyword evidence="4" id="KW-0336">GPI-anchor</keyword>
<dbReference type="GO" id="GO:0090263">
    <property type="term" value="P:positive regulation of canonical Wnt signaling pathway"/>
    <property type="evidence" value="ECO:0007669"/>
    <property type="project" value="TreeGrafter"/>
</dbReference>
<dbReference type="AlphaFoldDB" id="A0A1S3HQQ8"/>
<evidence type="ECO:0000256" key="4">
    <source>
        <dbReference type="ARBA" id="ARBA00022622"/>
    </source>
</evidence>
<dbReference type="InParanoid" id="A0A1S3HQQ8"/>
<organism evidence="14 15">
    <name type="scientific">Lingula anatina</name>
    <name type="common">Brachiopod</name>
    <name type="synonym">Lingula unguis</name>
    <dbReference type="NCBI Taxonomy" id="7574"/>
    <lineage>
        <taxon>Eukaryota</taxon>
        <taxon>Metazoa</taxon>
        <taxon>Spiralia</taxon>
        <taxon>Lophotrochozoa</taxon>
        <taxon>Brachiopoda</taxon>
        <taxon>Linguliformea</taxon>
        <taxon>Lingulata</taxon>
        <taxon>Lingulida</taxon>
        <taxon>Linguloidea</taxon>
        <taxon>Lingulidae</taxon>
        <taxon>Lingula</taxon>
    </lineage>
</organism>
<feature type="region of interest" description="Disordered" evidence="12">
    <location>
        <begin position="527"/>
        <end position="596"/>
    </location>
</feature>
<evidence type="ECO:0000313" key="15">
    <source>
        <dbReference type="RefSeq" id="XP_013388372.1"/>
    </source>
</evidence>